<dbReference type="PaxDb" id="29760-VIT_00s0742g00040.t01"/>
<proteinExistence type="predicted"/>
<dbReference type="eggNOG" id="KOG0571">
    <property type="taxonomic scope" value="Eukaryota"/>
</dbReference>
<evidence type="ECO:0000313" key="1">
    <source>
        <dbReference type="EMBL" id="CCB50183.1"/>
    </source>
</evidence>
<dbReference type="InParanoid" id="F6HD88"/>
<dbReference type="Proteomes" id="UP000009183">
    <property type="component" value="Unassembled WGS sequence, unordered"/>
</dbReference>
<accession>F6HD88</accession>
<sequence>MCGILAVLGCVDNSQAKRSRIIELSRRKGKRGRYSFSHKVYAQAEKEE</sequence>
<dbReference type="AlphaFoldDB" id="F6HD88"/>
<dbReference type="HOGENOM" id="CLU_3161068_0_0_1"/>
<reference evidence="2" key="1">
    <citation type="journal article" date="2007" name="Nature">
        <title>The grapevine genome sequence suggests ancestral hexaploidization in major angiosperm phyla.</title>
        <authorList>
            <consortium name="The French-Italian Public Consortium for Grapevine Genome Characterization."/>
            <person name="Jaillon O."/>
            <person name="Aury J.-M."/>
            <person name="Noel B."/>
            <person name="Policriti A."/>
            <person name="Clepet C."/>
            <person name="Casagrande A."/>
            <person name="Choisne N."/>
            <person name="Aubourg S."/>
            <person name="Vitulo N."/>
            <person name="Jubin C."/>
            <person name="Vezzi A."/>
            <person name="Legeai F."/>
            <person name="Hugueney P."/>
            <person name="Dasilva C."/>
            <person name="Horner D."/>
            <person name="Mica E."/>
            <person name="Jublot D."/>
            <person name="Poulain J."/>
            <person name="Bruyere C."/>
            <person name="Billault A."/>
            <person name="Segurens B."/>
            <person name="Gouyvenoux M."/>
            <person name="Ugarte E."/>
            <person name="Cattonaro F."/>
            <person name="Anthouard V."/>
            <person name="Vico V."/>
            <person name="Del Fabbro C."/>
            <person name="Alaux M."/>
            <person name="Di Gaspero G."/>
            <person name="Dumas V."/>
            <person name="Felice N."/>
            <person name="Paillard S."/>
            <person name="Juman I."/>
            <person name="Moroldo M."/>
            <person name="Scalabrin S."/>
            <person name="Canaguier A."/>
            <person name="Le Clainche I."/>
            <person name="Malacrida G."/>
            <person name="Durand E."/>
            <person name="Pesole G."/>
            <person name="Laucou V."/>
            <person name="Chatelet P."/>
            <person name="Merdinoglu D."/>
            <person name="Delledonne M."/>
            <person name="Pezzotti M."/>
            <person name="Lecharny A."/>
            <person name="Scarpelli C."/>
            <person name="Artiguenave F."/>
            <person name="Pe M.E."/>
            <person name="Valle G."/>
            <person name="Morgante M."/>
            <person name="Caboche M."/>
            <person name="Adam-Blondon A.-F."/>
            <person name="Weissenbach J."/>
            <person name="Quetier F."/>
            <person name="Wincker P."/>
        </authorList>
    </citation>
    <scope>NUCLEOTIDE SEQUENCE [LARGE SCALE GENOMIC DNA]</scope>
    <source>
        <strain evidence="2">cv. Pinot noir / PN40024</strain>
    </source>
</reference>
<organism evidence="1 2">
    <name type="scientific">Vitis vinifera</name>
    <name type="common">Grape</name>
    <dbReference type="NCBI Taxonomy" id="29760"/>
    <lineage>
        <taxon>Eukaryota</taxon>
        <taxon>Viridiplantae</taxon>
        <taxon>Streptophyta</taxon>
        <taxon>Embryophyta</taxon>
        <taxon>Tracheophyta</taxon>
        <taxon>Spermatophyta</taxon>
        <taxon>Magnoliopsida</taxon>
        <taxon>eudicotyledons</taxon>
        <taxon>Gunneridae</taxon>
        <taxon>Pentapetalae</taxon>
        <taxon>rosids</taxon>
        <taxon>Vitales</taxon>
        <taxon>Vitaceae</taxon>
        <taxon>Viteae</taxon>
        <taxon>Vitis</taxon>
    </lineage>
</organism>
<dbReference type="EMBL" id="FN595564">
    <property type="protein sequence ID" value="CCB50183.1"/>
    <property type="molecule type" value="Genomic_DNA"/>
</dbReference>
<protein>
    <recommendedName>
        <fullName evidence="3">Glutamine amidotransferase type-2 domain-containing protein</fullName>
    </recommendedName>
</protein>
<evidence type="ECO:0008006" key="3">
    <source>
        <dbReference type="Google" id="ProtNLM"/>
    </source>
</evidence>
<name>F6HD88_VITVI</name>
<gene>
    <name evidence="1" type="ORF">VIT_00s0742g00040</name>
</gene>
<keyword evidence="2" id="KW-1185">Reference proteome</keyword>
<dbReference type="STRING" id="29760.F6HD88"/>
<evidence type="ECO:0000313" key="2">
    <source>
        <dbReference type="Proteomes" id="UP000009183"/>
    </source>
</evidence>